<sequence length="452" mass="49687">MPDSQGTDPASAPKKHSRNASYNRTPLARRSTRGPLDADDPLSASLVSEASNVPVPTTPFSPPKSQSQPPEHPLLPPSPPPKDFAYLQRPEIFHPLSNIDIPPPFRTSPHDPPFTPTTPLPTLLSTHNYRLAAISAATTLTTTPSLPPPHIFSLFYTRLASLTLLNLTHIAAQESKPLEDIHSPFYHDPRTGHNILPWELRVLVVRLQAIAYGDLKRAVVGYYDLARDARREIQRARSEQGDVEVGRVWRERLTECGICVGNVLIEMGDLGTARRHFEGLRRGERDEVLDGRLAMVCLRMGDVQAARGYLDTGTEGGDDDRGEGTKDVIRPLLSMADDRYEDAVEEWRALRGGKWDTIATQNLAVCLLYAGKLHETSTLLSSLIDSGHSFHTLTFNLATVYELSTERSRAQKLELAERVAALMKAGGGGGGEGEGDEGATMWAERGNADFKL</sequence>
<dbReference type="GO" id="GO:0030008">
    <property type="term" value="C:TRAPP complex"/>
    <property type="evidence" value="ECO:0007669"/>
    <property type="project" value="TreeGrafter"/>
</dbReference>
<feature type="compositionally biased region" description="Pro residues" evidence="1">
    <location>
        <begin position="70"/>
        <end position="82"/>
    </location>
</feature>
<evidence type="ECO:0000256" key="1">
    <source>
        <dbReference type="SAM" id="MobiDB-lite"/>
    </source>
</evidence>
<gene>
    <name evidence="2" type="ORF">HETSPECPRED_004113</name>
</gene>
<dbReference type="PANTHER" id="PTHR21581">
    <property type="entry name" value="D-ALANYL-D-ALANINE CARBOXYPEPTIDASE"/>
    <property type="match status" value="1"/>
</dbReference>
<protein>
    <recommendedName>
        <fullName evidence="4">Trafficking protein particle complex subunit 12</fullName>
    </recommendedName>
</protein>
<feature type="compositionally biased region" description="Polar residues" evidence="1">
    <location>
        <begin position="45"/>
        <end position="55"/>
    </location>
</feature>
<dbReference type="InterPro" id="IPR011990">
    <property type="entry name" value="TPR-like_helical_dom_sf"/>
</dbReference>
<dbReference type="Gene3D" id="1.25.40.10">
    <property type="entry name" value="Tetratricopeptide repeat domain"/>
    <property type="match status" value="1"/>
</dbReference>
<dbReference type="PANTHER" id="PTHR21581:SF6">
    <property type="entry name" value="TRAFFICKING PROTEIN PARTICLE COMPLEX SUBUNIT 12"/>
    <property type="match status" value="1"/>
</dbReference>
<organism evidence="2 3">
    <name type="scientific">Heterodermia speciosa</name>
    <dbReference type="NCBI Taxonomy" id="116794"/>
    <lineage>
        <taxon>Eukaryota</taxon>
        <taxon>Fungi</taxon>
        <taxon>Dikarya</taxon>
        <taxon>Ascomycota</taxon>
        <taxon>Pezizomycotina</taxon>
        <taxon>Lecanoromycetes</taxon>
        <taxon>OSLEUM clade</taxon>
        <taxon>Lecanoromycetidae</taxon>
        <taxon>Caliciales</taxon>
        <taxon>Physciaceae</taxon>
        <taxon>Heterodermia</taxon>
    </lineage>
</organism>
<dbReference type="GO" id="GO:0005794">
    <property type="term" value="C:Golgi apparatus"/>
    <property type="evidence" value="ECO:0007669"/>
    <property type="project" value="TreeGrafter"/>
</dbReference>
<feature type="region of interest" description="Disordered" evidence="1">
    <location>
        <begin position="1"/>
        <end position="85"/>
    </location>
</feature>
<accession>A0A8H3F5K6</accession>
<reference evidence="2" key="1">
    <citation type="submission" date="2021-03" db="EMBL/GenBank/DDBJ databases">
        <authorList>
            <person name="Tagirdzhanova G."/>
        </authorList>
    </citation>
    <scope>NUCLEOTIDE SEQUENCE</scope>
</reference>
<dbReference type="AlphaFoldDB" id="A0A8H3F5K6"/>
<keyword evidence="3" id="KW-1185">Reference proteome</keyword>
<comment type="caution">
    <text evidence="2">The sequence shown here is derived from an EMBL/GenBank/DDBJ whole genome shotgun (WGS) entry which is preliminary data.</text>
</comment>
<proteinExistence type="predicted"/>
<name>A0A8H3F5K6_9LECA</name>
<evidence type="ECO:0000313" key="2">
    <source>
        <dbReference type="EMBL" id="CAF9919766.1"/>
    </source>
</evidence>
<dbReference type="OrthoDB" id="428342at2759"/>
<evidence type="ECO:0000313" key="3">
    <source>
        <dbReference type="Proteomes" id="UP000664521"/>
    </source>
</evidence>
<evidence type="ECO:0008006" key="4">
    <source>
        <dbReference type="Google" id="ProtNLM"/>
    </source>
</evidence>
<dbReference type="Proteomes" id="UP000664521">
    <property type="component" value="Unassembled WGS sequence"/>
</dbReference>
<dbReference type="EMBL" id="CAJPDS010000024">
    <property type="protein sequence ID" value="CAF9919766.1"/>
    <property type="molecule type" value="Genomic_DNA"/>
</dbReference>